<organism evidence="1 2">
    <name type="scientific">Liparis tanakae</name>
    <name type="common">Tanaka's snailfish</name>
    <dbReference type="NCBI Taxonomy" id="230148"/>
    <lineage>
        <taxon>Eukaryota</taxon>
        <taxon>Metazoa</taxon>
        <taxon>Chordata</taxon>
        <taxon>Craniata</taxon>
        <taxon>Vertebrata</taxon>
        <taxon>Euteleostomi</taxon>
        <taxon>Actinopterygii</taxon>
        <taxon>Neopterygii</taxon>
        <taxon>Teleostei</taxon>
        <taxon>Neoteleostei</taxon>
        <taxon>Acanthomorphata</taxon>
        <taxon>Eupercaria</taxon>
        <taxon>Perciformes</taxon>
        <taxon>Cottioidei</taxon>
        <taxon>Cottales</taxon>
        <taxon>Liparidae</taxon>
        <taxon>Liparis</taxon>
    </lineage>
</organism>
<gene>
    <name evidence="1" type="ORF">EYF80_010634</name>
</gene>
<comment type="caution">
    <text evidence="1">The sequence shown here is derived from an EMBL/GenBank/DDBJ whole genome shotgun (WGS) entry which is preliminary data.</text>
</comment>
<accession>A0A4Z2IMS0</accession>
<name>A0A4Z2IMS0_9TELE</name>
<sequence length="61" mass="6967">MLLSRGFLWRCINATVPTLVQRPSRVSPEAEGLRKTAIIVTIKHSFSKKPRGTEFLQDTKR</sequence>
<dbReference type="AlphaFoldDB" id="A0A4Z2IMS0"/>
<evidence type="ECO:0000313" key="1">
    <source>
        <dbReference type="EMBL" id="TNN79186.1"/>
    </source>
</evidence>
<proteinExistence type="predicted"/>
<evidence type="ECO:0000313" key="2">
    <source>
        <dbReference type="Proteomes" id="UP000314294"/>
    </source>
</evidence>
<dbReference type="EMBL" id="SRLO01000067">
    <property type="protein sequence ID" value="TNN79186.1"/>
    <property type="molecule type" value="Genomic_DNA"/>
</dbReference>
<protein>
    <submittedName>
        <fullName evidence="1">Uncharacterized protein</fullName>
    </submittedName>
</protein>
<keyword evidence="2" id="KW-1185">Reference proteome</keyword>
<reference evidence="1 2" key="1">
    <citation type="submission" date="2019-03" db="EMBL/GenBank/DDBJ databases">
        <title>First draft genome of Liparis tanakae, snailfish: a comprehensive survey of snailfish specific genes.</title>
        <authorList>
            <person name="Kim W."/>
            <person name="Song I."/>
            <person name="Jeong J.-H."/>
            <person name="Kim D."/>
            <person name="Kim S."/>
            <person name="Ryu S."/>
            <person name="Song J.Y."/>
            <person name="Lee S.K."/>
        </authorList>
    </citation>
    <scope>NUCLEOTIDE SEQUENCE [LARGE SCALE GENOMIC DNA]</scope>
    <source>
        <tissue evidence="1">Muscle</tissue>
    </source>
</reference>
<dbReference type="Proteomes" id="UP000314294">
    <property type="component" value="Unassembled WGS sequence"/>
</dbReference>